<dbReference type="InParanoid" id="A0A200PVJ5"/>
<protein>
    <submittedName>
        <fullName evidence="2">Uncharacterized protein</fullName>
    </submittedName>
</protein>
<evidence type="ECO:0000313" key="3">
    <source>
        <dbReference type="Proteomes" id="UP000195402"/>
    </source>
</evidence>
<feature type="compositionally biased region" description="Basic and acidic residues" evidence="1">
    <location>
        <begin position="40"/>
        <end position="49"/>
    </location>
</feature>
<sequence length="186" mass="21025">MDEEDVEEMKYARERKPLNSKKVTESETDDDDTGEEDVVEITRAKERKTLNSKKAKKCDTNDDAKTKKPTKPVKDTNGSASQSLRQTRSSKRIAKDDDKEVSKLVEVTENNVVSISQELLPECGSIKQVIKESDIKGEEVKEEAVGVVKEDHGPVSTKPQTEVESKKLFRKNSSSTKLFRKKSRYC</sequence>
<evidence type="ECO:0000256" key="1">
    <source>
        <dbReference type="SAM" id="MobiDB-lite"/>
    </source>
</evidence>
<dbReference type="EMBL" id="MVGT01003957">
    <property type="protein sequence ID" value="OVA02216.1"/>
    <property type="molecule type" value="Genomic_DNA"/>
</dbReference>
<reference evidence="2 3" key="1">
    <citation type="journal article" date="2017" name="Mol. Plant">
        <title>The Genome of Medicinal Plant Macleaya cordata Provides New Insights into Benzylisoquinoline Alkaloids Metabolism.</title>
        <authorList>
            <person name="Liu X."/>
            <person name="Liu Y."/>
            <person name="Huang P."/>
            <person name="Ma Y."/>
            <person name="Qing Z."/>
            <person name="Tang Q."/>
            <person name="Cao H."/>
            <person name="Cheng P."/>
            <person name="Zheng Y."/>
            <person name="Yuan Z."/>
            <person name="Zhou Y."/>
            <person name="Liu J."/>
            <person name="Tang Z."/>
            <person name="Zhuo Y."/>
            <person name="Zhang Y."/>
            <person name="Yu L."/>
            <person name="Huang J."/>
            <person name="Yang P."/>
            <person name="Peng Q."/>
            <person name="Zhang J."/>
            <person name="Jiang W."/>
            <person name="Zhang Z."/>
            <person name="Lin K."/>
            <person name="Ro D.K."/>
            <person name="Chen X."/>
            <person name="Xiong X."/>
            <person name="Shang Y."/>
            <person name="Huang S."/>
            <person name="Zeng J."/>
        </authorList>
    </citation>
    <scope>NUCLEOTIDE SEQUENCE [LARGE SCALE GENOMIC DNA]</scope>
    <source>
        <strain evidence="3">cv. BLH2017</strain>
        <tissue evidence="2">Root</tissue>
    </source>
</reference>
<feature type="compositionally biased region" description="Acidic residues" evidence="1">
    <location>
        <begin position="26"/>
        <end position="39"/>
    </location>
</feature>
<name>A0A200PVJ5_MACCD</name>
<feature type="compositionally biased region" description="Polar residues" evidence="1">
    <location>
        <begin position="78"/>
        <end position="87"/>
    </location>
</feature>
<proteinExistence type="predicted"/>
<feature type="region of interest" description="Disordered" evidence="1">
    <location>
        <begin position="149"/>
        <end position="169"/>
    </location>
</feature>
<comment type="caution">
    <text evidence="2">The sequence shown here is derived from an EMBL/GenBank/DDBJ whole genome shotgun (WGS) entry which is preliminary data.</text>
</comment>
<evidence type="ECO:0000313" key="2">
    <source>
        <dbReference type="EMBL" id="OVA02216.1"/>
    </source>
</evidence>
<gene>
    <name evidence="2" type="ORF">BVC80_8923g33</name>
</gene>
<feature type="compositionally biased region" description="Basic and acidic residues" evidence="1">
    <location>
        <begin position="8"/>
        <end position="25"/>
    </location>
</feature>
<feature type="region of interest" description="Disordered" evidence="1">
    <location>
        <begin position="1"/>
        <end position="99"/>
    </location>
</feature>
<dbReference type="Proteomes" id="UP000195402">
    <property type="component" value="Unassembled WGS sequence"/>
</dbReference>
<accession>A0A200PVJ5</accession>
<feature type="compositionally biased region" description="Basic and acidic residues" evidence="1">
    <location>
        <begin position="57"/>
        <end position="66"/>
    </location>
</feature>
<dbReference type="AlphaFoldDB" id="A0A200PVJ5"/>
<keyword evidence="3" id="KW-1185">Reference proteome</keyword>
<organism evidence="2 3">
    <name type="scientific">Macleaya cordata</name>
    <name type="common">Five-seeded plume-poppy</name>
    <name type="synonym">Bocconia cordata</name>
    <dbReference type="NCBI Taxonomy" id="56857"/>
    <lineage>
        <taxon>Eukaryota</taxon>
        <taxon>Viridiplantae</taxon>
        <taxon>Streptophyta</taxon>
        <taxon>Embryophyta</taxon>
        <taxon>Tracheophyta</taxon>
        <taxon>Spermatophyta</taxon>
        <taxon>Magnoliopsida</taxon>
        <taxon>Ranunculales</taxon>
        <taxon>Papaveraceae</taxon>
        <taxon>Papaveroideae</taxon>
        <taxon>Macleaya</taxon>
    </lineage>
</organism>